<accession>A0A672H1K8</accession>
<reference evidence="1" key="1">
    <citation type="submission" date="2019-06" db="EMBL/GenBank/DDBJ databases">
        <authorList>
            <consortium name="Wellcome Sanger Institute Data Sharing"/>
        </authorList>
    </citation>
    <scope>NUCLEOTIDE SEQUENCE [LARGE SCALE GENOMIC DNA]</scope>
</reference>
<dbReference type="InterPro" id="IPR026784">
    <property type="entry name" value="Coact_PPARg"/>
</dbReference>
<organism evidence="1 2">
    <name type="scientific">Salarias fasciatus</name>
    <name type="common">Jewelled blenny</name>
    <name type="synonym">Blennius fasciatus</name>
    <dbReference type="NCBI Taxonomy" id="181472"/>
    <lineage>
        <taxon>Eukaryota</taxon>
        <taxon>Metazoa</taxon>
        <taxon>Chordata</taxon>
        <taxon>Craniata</taxon>
        <taxon>Vertebrata</taxon>
        <taxon>Euteleostomi</taxon>
        <taxon>Actinopterygii</taxon>
        <taxon>Neopterygii</taxon>
        <taxon>Teleostei</taxon>
        <taxon>Neoteleostei</taxon>
        <taxon>Acanthomorphata</taxon>
        <taxon>Ovalentaria</taxon>
        <taxon>Blenniimorphae</taxon>
        <taxon>Blenniiformes</taxon>
        <taxon>Blennioidei</taxon>
        <taxon>Blenniidae</taxon>
        <taxon>Salariinae</taxon>
        <taxon>Salarias</taxon>
    </lineage>
</organism>
<dbReference type="AlphaFoldDB" id="A0A672H1K8"/>
<reference evidence="1" key="3">
    <citation type="submission" date="2025-09" db="UniProtKB">
        <authorList>
            <consortium name="Ensembl"/>
        </authorList>
    </citation>
    <scope>IDENTIFICATION</scope>
</reference>
<reference evidence="1" key="2">
    <citation type="submission" date="2025-08" db="UniProtKB">
        <authorList>
            <consortium name="Ensembl"/>
        </authorList>
    </citation>
    <scope>IDENTIFICATION</scope>
</reference>
<evidence type="ECO:0000313" key="1">
    <source>
        <dbReference type="Ensembl" id="ENSSFAP00005018934.1"/>
    </source>
</evidence>
<dbReference type="Proteomes" id="UP000472267">
    <property type="component" value="Chromosome 1"/>
</dbReference>
<proteinExistence type="predicted"/>
<dbReference type="PANTHER" id="PTHR15976">
    <property type="entry name" value="CONSTITUTIVE COACTIVATOR OF PEROXISOME PROLIFERATOR-ACTIVATED RECEPTOR GAMMA"/>
    <property type="match status" value="1"/>
</dbReference>
<keyword evidence="2" id="KW-1185">Reference proteome</keyword>
<dbReference type="PANTHER" id="PTHR15976:SF17">
    <property type="entry name" value="CONSTITUTIVE COACTIVATOR OF PEROXISOME PROLIFERATOR-ACTIVATED RECEPTOR GAMMA"/>
    <property type="match status" value="1"/>
</dbReference>
<dbReference type="Ensembl" id="ENSSFAT00005019701.1">
    <property type="protein sequence ID" value="ENSSFAP00005018934.1"/>
    <property type="gene ID" value="ENSSFAG00005009963.1"/>
</dbReference>
<sequence>MDYLTTILLCQERGLVPQDRDLSAHQRDLLKKGIGSYCLSEQSSLELGGVTALPPAFEKHVSPEILKVCSVSHIRVERSMRLYSIVCEGVTECSNTLEDEEDGEMLPQALVYKPCRQRIYGLLLLLGQDECPAVKEWFVSPGNPLIEPEMVLPVPVCDHPSLDLLWLSSGPEVSALRLTAFLSLFDCIELFSLYGAVQDSLLAVLCLVTYILLQVITLSQEDVDAYLSRAVCLKTSQELQDFAFLSQLPLLCSRALQLGSLYVRGLSHLLGANSASGQPLPSAALMPWQSFDGRLFHPKYLLAHSGTEKLQRKSFCWTAIPRAPPPSLQTTHQ</sequence>
<protein>
    <submittedName>
        <fullName evidence="1">Uncharacterized protein</fullName>
    </submittedName>
</protein>
<name>A0A672H1K8_SALFA</name>
<dbReference type="GO" id="GO:0005634">
    <property type="term" value="C:nucleus"/>
    <property type="evidence" value="ECO:0007669"/>
    <property type="project" value="TreeGrafter"/>
</dbReference>
<evidence type="ECO:0000313" key="2">
    <source>
        <dbReference type="Proteomes" id="UP000472267"/>
    </source>
</evidence>